<proteinExistence type="predicted"/>
<name>A0AAP0N572_LIQFO</name>
<accession>A0AAP0N572</accession>
<evidence type="ECO:0000259" key="1">
    <source>
        <dbReference type="Pfam" id="PF03936"/>
    </source>
</evidence>
<organism evidence="2 3">
    <name type="scientific">Liquidambar formosana</name>
    <name type="common">Formosan gum</name>
    <dbReference type="NCBI Taxonomy" id="63359"/>
    <lineage>
        <taxon>Eukaryota</taxon>
        <taxon>Viridiplantae</taxon>
        <taxon>Streptophyta</taxon>
        <taxon>Embryophyta</taxon>
        <taxon>Tracheophyta</taxon>
        <taxon>Spermatophyta</taxon>
        <taxon>Magnoliopsida</taxon>
        <taxon>eudicotyledons</taxon>
        <taxon>Gunneridae</taxon>
        <taxon>Pentapetalae</taxon>
        <taxon>Saxifragales</taxon>
        <taxon>Altingiaceae</taxon>
        <taxon>Liquidambar</taxon>
    </lineage>
</organism>
<dbReference type="InterPro" id="IPR005630">
    <property type="entry name" value="Terpene_synthase_metal-bd"/>
</dbReference>
<feature type="domain" description="Terpene synthase metal-binding" evidence="1">
    <location>
        <begin position="7"/>
        <end position="54"/>
    </location>
</feature>
<gene>
    <name evidence="2" type="ORF">L1049_007421</name>
</gene>
<dbReference type="AlphaFoldDB" id="A0AAP0N572"/>
<dbReference type="EMBL" id="JBBPBK010000401">
    <property type="protein sequence ID" value="KAK9265400.1"/>
    <property type="molecule type" value="Genomic_DNA"/>
</dbReference>
<dbReference type="GO" id="GO:0010333">
    <property type="term" value="F:terpene synthase activity"/>
    <property type="evidence" value="ECO:0007669"/>
    <property type="project" value="InterPro"/>
</dbReference>
<sequence length="64" mass="7485">MGYCTWWDSNEAQQLPDCMKICFQALYAITNEIAHEIQKEKGWGRVLPLLKKVVLFHSFLILSK</sequence>
<comment type="caution">
    <text evidence="2">The sequence shown here is derived from an EMBL/GenBank/DDBJ whole genome shotgun (WGS) entry which is preliminary data.</text>
</comment>
<dbReference type="InterPro" id="IPR008949">
    <property type="entry name" value="Isoprenoid_synthase_dom_sf"/>
</dbReference>
<dbReference type="Pfam" id="PF03936">
    <property type="entry name" value="Terpene_synth_C"/>
    <property type="match status" value="1"/>
</dbReference>
<keyword evidence="3" id="KW-1185">Reference proteome</keyword>
<evidence type="ECO:0000313" key="2">
    <source>
        <dbReference type="EMBL" id="KAK9265400.1"/>
    </source>
</evidence>
<dbReference type="GO" id="GO:0000287">
    <property type="term" value="F:magnesium ion binding"/>
    <property type="evidence" value="ECO:0007669"/>
    <property type="project" value="InterPro"/>
</dbReference>
<evidence type="ECO:0000313" key="3">
    <source>
        <dbReference type="Proteomes" id="UP001415857"/>
    </source>
</evidence>
<dbReference type="Proteomes" id="UP001415857">
    <property type="component" value="Unassembled WGS sequence"/>
</dbReference>
<reference evidence="2 3" key="1">
    <citation type="journal article" date="2024" name="Plant J.">
        <title>Genome sequences and population genomics reveal climatic adaptation and genomic divergence between two closely related sweetgum species.</title>
        <authorList>
            <person name="Xu W.Q."/>
            <person name="Ren C.Q."/>
            <person name="Zhang X.Y."/>
            <person name="Comes H.P."/>
            <person name="Liu X.H."/>
            <person name="Li Y.G."/>
            <person name="Kettle C.J."/>
            <person name="Jalonen R."/>
            <person name="Gaisberger H."/>
            <person name="Ma Y.Z."/>
            <person name="Qiu Y.X."/>
        </authorList>
    </citation>
    <scope>NUCLEOTIDE SEQUENCE [LARGE SCALE GENOMIC DNA]</scope>
    <source>
        <strain evidence="2">Hangzhou</strain>
    </source>
</reference>
<dbReference type="SUPFAM" id="SSF48576">
    <property type="entry name" value="Terpenoid synthases"/>
    <property type="match status" value="1"/>
</dbReference>
<protein>
    <recommendedName>
        <fullName evidence="1">Terpene synthase metal-binding domain-containing protein</fullName>
    </recommendedName>
</protein>
<dbReference type="Gene3D" id="1.10.600.10">
    <property type="entry name" value="Farnesyl Diphosphate Synthase"/>
    <property type="match status" value="1"/>
</dbReference>